<evidence type="ECO:0000313" key="1">
    <source>
        <dbReference type="EMBL" id="KAK4709715.1"/>
    </source>
</evidence>
<sequence length="77" mass="8736">MESFIYSYSQIFETPEFQQLLDRVLEQRMTNMQEHVQMEIRGNMEDQVTIAVCAAVARMLGFTPQPPPDGSGSTPNP</sequence>
<dbReference type="Proteomes" id="UP001311915">
    <property type="component" value="Unassembled WGS sequence"/>
</dbReference>
<evidence type="ECO:0000313" key="2">
    <source>
        <dbReference type="Proteomes" id="UP001311915"/>
    </source>
</evidence>
<organism evidence="1 2">
    <name type="scientific">Solanum pinnatisectum</name>
    <name type="common">tansyleaf nightshade</name>
    <dbReference type="NCBI Taxonomy" id="50273"/>
    <lineage>
        <taxon>Eukaryota</taxon>
        <taxon>Viridiplantae</taxon>
        <taxon>Streptophyta</taxon>
        <taxon>Embryophyta</taxon>
        <taxon>Tracheophyta</taxon>
        <taxon>Spermatophyta</taxon>
        <taxon>Magnoliopsida</taxon>
        <taxon>eudicotyledons</taxon>
        <taxon>Gunneridae</taxon>
        <taxon>Pentapetalae</taxon>
        <taxon>asterids</taxon>
        <taxon>lamiids</taxon>
        <taxon>Solanales</taxon>
        <taxon>Solanaceae</taxon>
        <taxon>Solanoideae</taxon>
        <taxon>Solaneae</taxon>
        <taxon>Solanum</taxon>
    </lineage>
</organism>
<dbReference type="EMBL" id="JAWPEI010000011">
    <property type="protein sequence ID" value="KAK4709715.1"/>
    <property type="molecule type" value="Genomic_DNA"/>
</dbReference>
<protein>
    <submittedName>
        <fullName evidence="1">Uncharacterized protein</fullName>
    </submittedName>
</protein>
<keyword evidence="2" id="KW-1185">Reference proteome</keyword>
<gene>
    <name evidence="1" type="ORF">R3W88_004228</name>
</gene>
<reference evidence="1 2" key="1">
    <citation type="submission" date="2023-10" db="EMBL/GenBank/DDBJ databases">
        <title>Genome-Wide Identification Analysis in wild type Solanum Pinnatisectum Reveals Some Genes Defensing Phytophthora Infestans.</title>
        <authorList>
            <person name="Sun C."/>
        </authorList>
    </citation>
    <scope>NUCLEOTIDE SEQUENCE [LARGE SCALE GENOMIC DNA]</scope>
    <source>
        <strain evidence="1">LQN</strain>
        <tissue evidence="1">Leaf</tissue>
    </source>
</reference>
<accession>A0AAV9KB31</accession>
<proteinExistence type="predicted"/>
<name>A0AAV9KB31_9SOLN</name>
<comment type="caution">
    <text evidence="1">The sequence shown here is derived from an EMBL/GenBank/DDBJ whole genome shotgun (WGS) entry which is preliminary data.</text>
</comment>
<dbReference type="AlphaFoldDB" id="A0AAV9KB31"/>